<keyword evidence="3 5" id="KW-1133">Transmembrane helix</keyword>
<dbReference type="RefSeq" id="WP_254756972.1">
    <property type="nucleotide sequence ID" value="NZ_JANCLT010000001.1"/>
</dbReference>
<keyword evidence="4 5" id="KW-0472">Membrane</keyword>
<keyword evidence="2 5" id="KW-0812">Transmembrane</keyword>
<name>A0AA42BPB7_9BACI</name>
<dbReference type="AlphaFoldDB" id="A0AA42BPB7"/>
<evidence type="ECO:0000313" key="6">
    <source>
        <dbReference type="EMBL" id="MCP8967389.1"/>
    </source>
</evidence>
<dbReference type="InterPro" id="IPR003825">
    <property type="entry name" value="Colicin-V_CvpA"/>
</dbReference>
<accession>A0AA42BPB7</accession>
<dbReference type="Proteomes" id="UP001156102">
    <property type="component" value="Unassembled WGS sequence"/>
</dbReference>
<feature type="transmembrane region" description="Helical" evidence="5">
    <location>
        <begin position="116"/>
        <end position="139"/>
    </location>
</feature>
<evidence type="ECO:0000256" key="1">
    <source>
        <dbReference type="ARBA" id="ARBA00004141"/>
    </source>
</evidence>
<dbReference type="EMBL" id="JANCLT010000001">
    <property type="protein sequence ID" value="MCP8967389.1"/>
    <property type="molecule type" value="Genomic_DNA"/>
</dbReference>
<gene>
    <name evidence="6" type="ORF">NK662_02400</name>
</gene>
<keyword evidence="7" id="KW-1185">Reference proteome</keyword>
<evidence type="ECO:0000313" key="7">
    <source>
        <dbReference type="Proteomes" id="UP001156102"/>
    </source>
</evidence>
<evidence type="ECO:0000256" key="2">
    <source>
        <dbReference type="ARBA" id="ARBA00022692"/>
    </source>
</evidence>
<evidence type="ECO:0000256" key="4">
    <source>
        <dbReference type="ARBA" id="ARBA00023136"/>
    </source>
</evidence>
<sequence>MIDIVILVLLAAGFFIGLKRGLILQVMRLAGYVIAYLVAYLYYEEAAPVLHRMIPYPLGGMQTPEWLKAEHVEEAFYRVLAFILLFLAAKFAWSLLGHLLNTVAQIPVLKQINSLGGGVLGLVEVYIVLFVLIIIGSLIPVQNVQATLQQSSLCKVIVDDTPILSAKVKELWTQHNGV</sequence>
<organism evidence="6 7">
    <name type="scientific">Ectobacillus ponti</name>
    <dbReference type="NCBI Taxonomy" id="2961894"/>
    <lineage>
        <taxon>Bacteria</taxon>
        <taxon>Bacillati</taxon>
        <taxon>Bacillota</taxon>
        <taxon>Bacilli</taxon>
        <taxon>Bacillales</taxon>
        <taxon>Bacillaceae</taxon>
        <taxon>Ectobacillus</taxon>
    </lineage>
</organism>
<dbReference type="PANTHER" id="PTHR37306">
    <property type="entry name" value="COLICIN V PRODUCTION PROTEIN"/>
    <property type="match status" value="1"/>
</dbReference>
<comment type="caution">
    <text evidence="6">The sequence shown here is derived from an EMBL/GenBank/DDBJ whole genome shotgun (WGS) entry which is preliminary data.</text>
</comment>
<proteinExistence type="predicted"/>
<dbReference type="GO" id="GO:0016020">
    <property type="term" value="C:membrane"/>
    <property type="evidence" value="ECO:0007669"/>
    <property type="project" value="UniProtKB-SubCell"/>
</dbReference>
<evidence type="ECO:0000256" key="5">
    <source>
        <dbReference type="SAM" id="Phobius"/>
    </source>
</evidence>
<comment type="subcellular location">
    <subcellularLocation>
        <location evidence="1">Membrane</location>
        <topology evidence="1">Multi-pass membrane protein</topology>
    </subcellularLocation>
</comment>
<evidence type="ECO:0000256" key="3">
    <source>
        <dbReference type="ARBA" id="ARBA00022989"/>
    </source>
</evidence>
<feature type="transmembrane region" description="Helical" evidence="5">
    <location>
        <begin position="75"/>
        <end position="96"/>
    </location>
</feature>
<dbReference type="GO" id="GO:0009403">
    <property type="term" value="P:toxin biosynthetic process"/>
    <property type="evidence" value="ECO:0007669"/>
    <property type="project" value="InterPro"/>
</dbReference>
<reference evidence="6" key="1">
    <citation type="submission" date="2022-07" db="EMBL/GenBank/DDBJ databases">
        <authorList>
            <person name="Li W.-J."/>
            <person name="Deng Q.-Q."/>
        </authorList>
    </citation>
    <scope>NUCLEOTIDE SEQUENCE</scope>
    <source>
        <strain evidence="6">SYSU M60031</strain>
    </source>
</reference>
<protein>
    <submittedName>
        <fullName evidence="6">CvpA family protein</fullName>
    </submittedName>
</protein>
<dbReference type="PANTHER" id="PTHR37306:SF1">
    <property type="entry name" value="COLICIN V PRODUCTION PROTEIN"/>
    <property type="match status" value="1"/>
</dbReference>
<dbReference type="Pfam" id="PF02674">
    <property type="entry name" value="Colicin_V"/>
    <property type="match status" value="1"/>
</dbReference>